<organism evidence="1 2">
    <name type="scientific">Ricinus communis</name>
    <name type="common">Castor bean</name>
    <dbReference type="NCBI Taxonomy" id="3988"/>
    <lineage>
        <taxon>Eukaryota</taxon>
        <taxon>Viridiplantae</taxon>
        <taxon>Streptophyta</taxon>
        <taxon>Embryophyta</taxon>
        <taxon>Tracheophyta</taxon>
        <taxon>Spermatophyta</taxon>
        <taxon>Magnoliopsida</taxon>
        <taxon>eudicotyledons</taxon>
        <taxon>Gunneridae</taxon>
        <taxon>Pentapetalae</taxon>
        <taxon>rosids</taxon>
        <taxon>fabids</taxon>
        <taxon>Malpighiales</taxon>
        <taxon>Euphorbiaceae</taxon>
        <taxon>Acalyphoideae</taxon>
        <taxon>Acalypheae</taxon>
        <taxon>Ricinus</taxon>
    </lineage>
</organism>
<accession>B9TFG6</accession>
<name>B9TFG6_RICCO</name>
<keyword evidence="2" id="KW-1185">Reference proteome</keyword>
<proteinExistence type="predicted"/>
<sequence length="68" mass="7591">MSKNCPERLVLSPRFIDLLAPTAMSRPPEATLKMAFGRASPLHPPFNRWPSLPSVWPSPEPGTLRKNP</sequence>
<dbReference type="InParanoid" id="B9TFG6"/>
<protein>
    <submittedName>
        <fullName evidence="1">Uncharacterized protein</fullName>
    </submittedName>
</protein>
<reference evidence="2" key="1">
    <citation type="journal article" date="2010" name="Nat. Biotechnol.">
        <title>Draft genome sequence of the oilseed species Ricinus communis.</title>
        <authorList>
            <person name="Chan A.P."/>
            <person name="Crabtree J."/>
            <person name="Zhao Q."/>
            <person name="Lorenzi H."/>
            <person name="Orvis J."/>
            <person name="Puiu D."/>
            <person name="Melake-Berhan A."/>
            <person name="Jones K.M."/>
            <person name="Redman J."/>
            <person name="Chen G."/>
            <person name="Cahoon E.B."/>
            <person name="Gedil M."/>
            <person name="Stanke M."/>
            <person name="Haas B.J."/>
            <person name="Wortman J.R."/>
            <person name="Fraser-Liggett C.M."/>
            <person name="Ravel J."/>
            <person name="Rabinowicz P.D."/>
        </authorList>
    </citation>
    <scope>NUCLEOTIDE SEQUENCE [LARGE SCALE GENOMIC DNA]</scope>
    <source>
        <strain evidence="2">cv. Hale</strain>
    </source>
</reference>
<evidence type="ECO:0000313" key="1">
    <source>
        <dbReference type="EMBL" id="EEF25398.1"/>
    </source>
</evidence>
<dbReference type="Proteomes" id="UP000008311">
    <property type="component" value="Unassembled WGS sequence"/>
</dbReference>
<gene>
    <name evidence="1" type="ORF">RCOM_1841470</name>
</gene>
<dbReference type="AlphaFoldDB" id="B9TFG6"/>
<evidence type="ECO:0000313" key="2">
    <source>
        <dbReference type="Proteomes" id="UP000008311"/>
    </source>
</evidence>
<dbReference type="EMBL" id="EQ979772">
    <property type="protein sequence ID" value="EEF25398.1"/>
    <property type="molecule type" value="Genomic_DNA"/>
</dbReference>